<evidence type="ECO:0000256" key="1">
    <source>
        <dbReference type="ARBA" id="ARBA00004613"/>
    </source>
</evidence>
<dbReference type="Pfam" id="PF00188">
    <property type="entry name" value="CAP"/>
    <property type="match status" value="1"/>
</dbReference>
<evidence type="ECO:0000256" key="2">
    <source>
        <dbReference type="ARBA" id="ARBA00009923"/>
    </source>
</evidence>
<dbReference type="SMART" id="SM00198">
    <property type="entry name" value="SCP"/>
    <property type="match status" value="1"/>
</dbReference>
<evidence type="ECO:0000256" key="3">
    <source>
        <dbReference type="ARBA" id="ARBA00022525"/>
    </source>
</evidence>
<feature type="domain" description="SCP" evidence="6">
    <location>
        <begin position="114"/>
        <end position="275"/>
    </location>
</feature>
<evidence type="ECO:0000256" key="5">
    <source>
        <dbReference type="ARBA" id="ARBA00068306"/>
    </source>
</evidence>
<dbReference type="AlphaFoldDB" id="A0A182UFS1"/>
<accession>A0A182UFS1</accession>
<evidence type="ECO:0000313" key="7">
    <source>
        <dbReference type="EnsemblMetazoa" id="AMEC019607-PA"/>
    </source>
</evidence>
<comment type="subcellular location">
    <subcellularLocation>
        <location evidence="1">Secreted</location>
    </subcellularLocation>
</comment>
<organism evidence="7 8">
    <name type="scientific">Anopheles melas</name>
    <dbReference type="NCBI Taxonomy" id="34690"/>
    <lineage>
        <taxon>Eukaryota</taxon>
        <taxon>Metazoa</taxon>
        <taxon>Ecdysozoa</taxon>
        <taxon>Arthropoda</taxon>
        <taxon>Hexapoda</taxon>
        <taxon>Insecta</taxon>
        <taxon>Pterygota</taxon>
        <taxon>Neoptera</taxon>
        <taxon>Endopterygota</taxon>
        <taxon>Diptera</taxon>
        <taxon>Nematocera</taxon>
        <taxon>Culicoidea</taxon>
        <taxon>Culicidae</taxon>
        <taxon>Anophelinae</taxon>
        <taxon>Anopheles</taxon>
    </lineage>
</organism>
<dbReference type="VEuPathDB" id="VectorBase:AMEC019607"/>
<dbReference type="InterPro" id="IPR014044">
    <property type="entry name" value="CAP_dom"/>
</dbReference>
<dbReference type="PANTHER" id="PTHR10334">
    <property type="entry name" value="CYSTEINE-RICH SECRETORY PROTEIN-RELATED"/>
    <property type="match status" value="1"/>
</dbReference>
<name>A0A182UFS1_9DIPT</name>
<sequence>MLGEFRTMLEHGTVLGSIVTVSRCSQLVLRTSPKQLSVMAGSTHRLTLGSGMVLLQVLLLLLLLLPGHQSQTSNYYCQRSMCPTGDAHVGCYAELPFGKSCQGQKPQLVPMTPERKAMILQQHNRQRQRLALGTLPGYGPAYHMPQLYWDDELQYLAEVNARSCVYAHDHCRNTYSFPRAGQNIAIIRHFGLNLTKESVYTYIIDHWYNEYPLATTFVDKYPVNYVGPEFAHFTQIVNDRAVRMGCGMVSWETYNGYVWTNDYLVCNYGYSNVIGDRSYTKGPVAAGCTTGRSVVYPGLSSSSGTSFRG</sequence>
<protein>
    <recommendedName>
        <fullName evidence="5">Venom allergen-1</fullName>
    </recommendedName>
</protein>
<dbReference type="InterPro" id="IPR001283">
    <property type="entry name" value="CRISP-related"/>
</dbReference>
<evidence type="ECO:0000256" key="4">
    <source>
        <dbReference type="ARBA" id="ARBA00023180"/>
    </source>
</evidence>
<keyword evidence="4" id="KW-0325">Glycoprotein</keyword>
<dbReference type="InterPro" id="IPR035940">
    <property type="entry name" value="CAP_sf"/>
</dbReference>
<reference evidence="7" key="2">
    <citation type="submission" date="2020-05" db="UniProtKB">
        <authorList>
            <consortium name="EnsemblMetazoa"/>
        </authorList>
    </citation>
    <scope>IDENTIFICATION</scope>
    <source>
        <strain evidence="7">CM1001059</strain>
    </source>
</reference>
<dbReference type="FunFam" id="3.40.33.10:FF:000007">
    <property type="entry name" value="Venom allergen"/>
    <property type="match status" value="1"/>
</dbReference>
<comment type="similarity">
    <text evidence="2">Belongs to the CRISP family.</text>
</comment>
<dbReference type="SUPFAM" id="SSF55797">
    <property type="entry name" value="PR-1-like"/>
    <property type="match status" value="1"/>
</dbReference>
<evidence type="ECO:0000259" key="6">
    <source>
        <dbReference type="SMART" id="SM00198"/>
    </source>
</evidence>
<dbReference type="GO" id="GO:0005576">
    <property type="term" value="C:extracellular region"/>
    <property type="evidence" value="ECO:0007669"/>
    <property type="project" value="UniProtKB-SubCell"/>
</dbReference>
<keyword evidence="3" id="KW-0964">Secreted</keyword>
<evidence type="ECO:0000313" key="8">
    <source>
        <dbReference type="Proteomes" id="UP000075902"/>
    </source>
</evidence>
<dbReference type="CDD" id="cd05380">
    <property type="entry name" value="CAP_euk"/>
    <property type="match status" value="1"/>
</dbReference>
<dbReference type="EnsemblMetazoa" id="AMEC019607-RA">
    <property type="protein sequence ID" value="AMEC019607-PA"/>
    <property type="gene ID" value="AMEC019607"/>
</dbReference>
<keyword evidence="8" id="KW-1185">Reference proteome</keyword>
<reference evidence="8" key="1">
    <citation type="submission" date="2014-01" db="EMBL/GenBank/DDBJ databases">
        <title>The Genome Sequence of Anopheles melas CM1001059_A (V2).</title>
        <authorList>
            <consortium name="The Broad Institute Genomics Platform"/>
            <person name="Neafsey D.E."/>
            <person name="Besansky N."/>
            <person name="Howell P."/>
            <person name="Walton C."/>
            <person name="Young S.K."/>
            <person name="Zeng Q."/>
            <person name="Gargeya S."/>
            <person name="Fitzgerald M."/>
            <person name="Haas B."/>
            <person name="Abouelleil A."/>
            <person name="Allen A.W."/>
            <person name="Alvarado L."/>
            <person name="Arachchi H.M."/>
            <person name="Berlin A.M."/>
            <person name="Chapman S.B."/>
            <person name="Gainer-Dewar J."/>
            <person name="Goldberg J."/>
            <person name="Griggs A."/>
            <person name="Gujja S."/>
            <person name="Hansen M."/>
            <person name="Howarth C."/>
            <person name="Imamovic A."/>
            <person name="Ireland A."/>
            <person name="Larimer J."/>
            <person name="McCowan C."/>
            <person name="Murphy C."/>
            <person name="Pearson M."/>
            <person name="Poon T.W."/>
            <person name="Priest M."/>
            <person name="Roberts A."/>
            <person name="Saif S."/>
            <person name="Shea T."/>
            <person name="Sisk P."/>
            <person name="Sykes S."/>
            <person name="Wortman J."/>
            <person name="Nusbaum C."/>
            <person name="Birren B."/>
        </authorList>
    </citation>
    <scope>NUCLEOTIDE SEQUENCE [LARGE SCALE GENOMIC DNA]</scope>
    <source>
        <strain evidence="8">CM1001059</strain>
    </source>
</reference>
<dbReference type="Proteomes" id="UP000075902">
    <property type="component" value="Unassembled WGS sequence"/>
</dbReference>
<dbReference type="Gene3D" id="3.40.33.10">
    <property type="entry name" value="CAP"/>
    <property type="match status" value="1"/>
</dbReference>
<proteinExistence type="inferred from homology"/>
<dbReference type="STRING" id="34690.A0A182UFS1"/>